<feature type="transmembrane region" description="Helical" evidence="6">
    <location>
        <begin position="7"/>
        <end position="27"/>
    </location>
</feature>
<evidence type="ECO:0000313" key="9">
    <source>
        <dbReference type="Proteomes" id="UP001595776"/>
    </source>
</evidence>
<dbReference type="PANTHER" id="PTHR32322:SF2">
    <property type="entry name" value="EAMA DOMAIN-CONTAINING PROTEIN"/>
    <property type="match status" value="1"/>
</dbReference>
<keyword evidence="3 6" id="KW-0812">Transmembrane</keyword>
<evidence type="ECO:0000256" key="5">
    <source>
        <dbReference type="ARBA" id="ARBA00023136"/>
    </source>
</evidence>
<dbReference type="InterPro" id="IPR050638">
    <property type="entry name" value="AA-Vitamin_Transporters"/>
</dbReference>
<organism evidence="8 9">
    <name type="scientific">Kordiimonas lipolytica</name>
    <dbReference type="NCBI Taxonomy" id="1662421"/>
    <lineage>
        <taxon>Bacteria</taxon>
        <taxon>Pseudomonadati</taxon>
        <taxon>Pseudomonadota</taxon>
        <taxon>Alphaproteobacteria</taxon>
        <taxon>Kordiimonadales</taxon>
        <taxon>Kordiimonadaceae</taxon>
        <taxon>Kordiimonas</taxon>
    </lineage>
</organism>
<feature type="domain" description="EamA" evidence="7">
    <location>
        <begin position="6"/>
        <end position="130"/>
    </location>
</feature>
<evidence type="ECO:0000313" key="8">
    <source>
        <dbReference type="EMBL" id="MFC4347988.1"/>
    </source>
</evidence>
<dbReference type="SUPFAM" id="SSF103481">
    <property type="entry name" value="Multidrug resistance efflux transporter EmrE"/>
    <property type="match status" value="2"/>
</dbReference>
<evidence type="ECO:0000256" key="2">
    <source>
        <dbReference type="ARBA" id="ARBA00007362"/>
    </source>
</evidence>
<accession>A0ABV8UB33</accession>
<feature type="domain" description="EamA" evidence="7">
    <location>
        <begin position="143"/>
        <end position="278"/>
    </location>
</feature>
<evidence type="ECO:0000256" key="4">
    <source>
        <dbReference type="ARBA" id="ARBA00022989"/>
    </source>
</evidence>
<comment type="caution">
    <text evidence="8">The sequence shown here is derived from an EMBL/GenBank/DDBJ whole genome shotgun (WGS) entry which is preliminary data.</text>
</comment>
<evidence type="ECO:0000256" key="3">
    <source>
        <dbReference type="ARBA" id="ARBA00022692"/>
    </source>
</evidence>
<dbReference type="Proteomes" id="UP001595776">
    <property type="component" value="Unassembled WGS sequence"/>
</dbReference>
<evidence type="ECO:0000256" key="1">
    <source>
        <dbReference type="ARBA" id="ARBA00004141"/>
    </source>
</evidence>
<comment type="similarity">
    <text evidence="2">Belongs to the EamA transporter family.</text>
</comment>
<keyword evidence="9" id="KW-1185">Reference proteome</keyword>
<feature type="transmembrane region" description="Helical" evidence="6">
    <location>
        <begin position="114"/>
        <end position="132"/>
    </location>
</feature>
<feature type="transmembrane region" description="Helical" evidence="6">
    <location>
        <begin position="61"/>
        <end position="80"/>
    </location>
</feature>
<dbReference type="Pfam" id="PF00892">
    <property type="entry name" value="EamA"/>
    <property type="match status" value="2"/>
</dbReference>
<dbReference type="RefSeq" id="WP_068151898.1">
    <property type="nucleotide sequence ID" value="NZ_JBHSCR010000005.1"/>
</dbReference>
<feature type="transmembrane region" description="Helical" evidence="6">
    <location>
        <begin position="205"/>
        <end position="228"/>
    </location>
</feature>
<dbReference type="InterPro" id="IPR037185">
    <property type="entry name" value="EmrE-like"/>
</dbReference>
<dbReference type="PANTHER" id="PTHR32322">
    <property type="entry name" value="INNER MEMBRANE TRANSPORTER"/>
    <property type="match status" value="1"/>
</dbReference>
<feature type="transmembrane region" description="Helical" evidence="6">
    <location>
        <begin position="33"/>
        <end position="54"/>
    </location>
</feature>
<evidence type="ECO:0000256" key="6">
    <source>
        <dbReference type="SAM" id="Phobius"/>
    </source>
</evidence>
<feature type="transmembrane region" description="Helical" evidence="6">
    <location>
        <begin position="235"/>
        <end position="255"/>
    </location>
</feature>
<proteinExistence type="inferred from homology"/>
<dbReference type="EMBL" id="JBHSCR010000005">
    <property type="protein sequence ID" value="MFC4347988.1"/>
    <property type="molecule type" value="Genomic_DNA"/>
</dbReference>
<dbReference type="InterPro" id="IPR000620">
    <property type="entry name" value="EamA_dom"/>
</dbReference>
<comment type="subcellular location">
    <subcellularLocation>
        <location evidence="1">Membrane</location>
        <topology evidence="1">Multi-pass membrane protein</topology>
    </subcellularLocation>
</comment>
<name>A0ABV8UB33_9PROT</name>
<feature type="transmembrane region" description="Helical" evidence="6">
    <location>
        <begin position="172"/>
        <end position="190"/>
    </location>
</feature>
<keyword evidence="5 6" id="KW-0472">Membrane</keyword>
<feature type="transmembrane region" description="Helical" evidence="6">
    <location>
        <begin position="138"/>
        <end position="160"/>
    </location>
</feature>
<gene>
    <name evidence="8" type="ORF">ACFO5Q_09045</name>
</gene>
<protein>
    <submittedName>
        <fullName evidence="8">DMT family transporter</fullName>
    </submittedName>
</protein>
<reference evidence="9" key="1">
    <citation type="journal article" date="2019" name="Int. J. Syst. Evol. Microbiol.">
        <title>The Global Catalogue of Microorganisms (GCM) 10K type strain sequencing project: providing services to taxonomists for standard genome sequencing and annotation.</title>
        <authorList>
            <consortium name="The Broad Institute Genomics Platform"/>
            <consortium name="The Broad Institute Genome Sequencing Center for Infectious Disease"/>
            <person name="Wu L."/>
            <person name="Ma J."/>
        </authorList>
    </citation>
    <scope>NUCLEOTIDE SEQUENCE [LARGE SCALE GENOMIC DNA]</scope>
    <source>
        <strain evidence="9">CGMCC 1.15304</strain>
    </source>
</reference>
<dbReference type="Gene3D" id="1.10.3730.20">
    <property type="match status" value="1"/>
</dbReference>
<feature type="transmembrane region" description="Helical" evidence="6">
    <location>
        <begin position="261"/>
        <end position="279"/>
    </location>
</feature>
<evidence type="ECO:0000259" key="7">
    <source>
        <dbReference type="Pfam" id="PF00892"/>
    </source>
</evidence>
<sequence>MKTRDIFLVMLVTLVWGLNFIAVKWAVEDLPPLVANATRFIVVVIVLLPFLKVIPGRMKDLALAAVSLGVIHFGAVFMGMQLADGVGAVAIASQLNVPFSTILAILILHETVGWKRALGIALSFAGVMVLGFDPNVFAYWDALLIIVFSAFMYSVSAILMRQLKEVRAVTTQAWVGVAGILGSTILSSIFESGQFEAIANTSPKAWAAVIYTGIGSSVIGHGGANYLLRKYEVSVVSPYFLMMPVFAIGSGILILGEEFTWRMAVGALLTLSGVLVVTIRNSARAKSLAVAEVRPTPEEIAEERKGVEGG</sequence>
<keyword evidence="4 6" id="KW-1133">Transmembrane helix</keyword>
<feature type="transmembrane region" description="Helical" evidence="6">
    <location>
        <begin position="86"/>
        <end position="107"/>
    </location>
</feature>